<comment type="caution">
    <text evidence="2">The sequence shown here is derived from an EMBL/GenBank/DDBJ whole genome shotgun (WGS) entry which is preliminary data.</text>
</comment>
<sequence length="138" mass="14935">MGGKHKDSWTPFIGVESLGMIGTTIEADGSVLGSWKEIAVTAAAAAAAATTPASAVWPSKKSSTVPIANWLDAVPIQLQLFEWKQQLVSDIEASPSITRKQQQISKRVEAVKEKKGKKRKDEKEQIEIGLKIAPPSER</sequence>
<keyword evidence="3" id="KW-1185">Reference proteome</keyword>
<dbReference type="Proteomes" id="UP001188597">
    <property type="component" value="Unassembled WGS sequence"/>
</dbReference>
<proteinExistence type="predicted"/>
<feature type="region of interest" description="Disordered" evidence="1">
    <location>
        <begin position="98"/>
        <end position="138"/>
    </location>
</feature>
<evidence type="ECO:0000313" key="2">
    <source>
        <dbReference type="EMBL" id="KAK3008078.1"/>
    </source>
</evidence>
<gene>
    <name evidence="2" type="ORF">RJ639_013904</name>
</gene>
<dbReference type="AlphaFoldDB" id="A0AA88VHJ5"/>
<feature type="compositionally biased region" description="Basic and acidic residues" evidence="1">
    <location>
        <begin position="106"/>
        <end position="126"/>
    </location>
</feature>
<evidence type="ECO:0000256" key="1">
    <source>
        <dbReference type="SAM" id="MobiDB-lite"/>
    </source>
</evidence>
<organism evidence="2 3">
    <name type="scientific">Escallonia herrerae</name>
    <dbReference type="NCBI Taxonomy" id="1293975"/>
    <lineage>
        <taxon>Eukaryota</taxon>
        <taxon>Viridiplantae</taxon>
        <taxon>Streptophyta</taxon>
        <taxon>Embryophyta</taxon>
        <taxon>Tracheophyta</taxon>
        <taxon>Spermatophyta</taxon>
        <taxon>Magnoliopsida</taxon>
        <taxon>eudicotyledons</taxon>
        <taxon>Gunneridae</taxon>
        <taxon>Pentapetalae</taxon>
        <taxon>asterids</taxon>
        <taxon>campanulids</taxon>
        <taxon>Escalloniales</taxon>
        <taxon>Escalloniaceae</taxon>
        <taxon>Escallonia</taxon>
    </lineage>
</organism>
<protein>
    <submittedName>
        <fullName evidence="2">Uncharacterized protein</fullName>
    </submittedName>
</protein>
<accession>A0AA88VHJ5</accession>
<reference evidence="2" key="1">
    <citation type="submission" date="2022-12" db="EMBL/GenBank/DDBJ databases">
        <title>Draft genome assemblies for two species of Escallonia (Escalloniales).</title>
        <authorList>
            <person name="Chanderbali A."/>
            <person name="Dervinis C."/>
            <person name="Anghel I."/>
            <person name="Soltis D."/>
            <person name="Soltis P."/>
            <person name="Zapata F."/>
        </authorList>
    </citation>
    <scope>NUCLEOTIDE SEQUENCE</scope>
    <source>
        <strain evidence="2">UCBG64.0493</strain>
        <tissue evidence="2">Leaf</tissue>
    </source>
</reference>
<dbReference type="EMBL" id="JAVXUP010001789">
    <property type="protein sequence ID" value="KAK3008078.1"/>
    <property type="molecule type" value="Genomic_DNA"/>
</dbReference>
<evidence type="ECO:0000313" key="3">
    <source>
        <dbReference type="Proteomes" id="UP001188597"/>
    </source>
</evidence>
<name>A0AA88VHJ5_9ASTE</name>